<organism evidence="1 2">
    <name type="scientific">Bacillus badius</name>
    <dbReference type="NCBI Taxonomy" id="1455"/>
    <lineage>
        <taxon>Bacteria</taxon>
        <taxon>Bacillati</taxon>
        <taxon>Bacillota</taxon>
        <taxon>Bacilli</taxon>
        <taxon>Bacillales</taxon>
        <taxon>Bacillaceae</taxon>
        <taxon>Pseudobacillus</taxon>
    </lineage>
</organism>
<dbReference type="EMBL" id="JXLP01000028">
    <property type="protein sequence ID" value="KIL73730.1"/>
    <property type="molecule type" value="Genomic_DNA"/>
</dbReference>
<evidence type="ECO:0000313" key="2">
    <source>
        <dbReference type="Proteomes" id="UP000031982"/>
    </source>
</evidence>
<evidence type="ECO:0000313" key="1">
    <source>
        <dbReference type="EMBL" id="KIL73730.1"/>
    </source>
</evidence>
<keyword evidence="2" id="KW-1185">Reference proteome</keyword>
<sequence>MTSKLITAFLIRFEAFYSYILMLHFEEVNYFLIHFETKYLYFKLKRYNINEKEG</sequence>
<protein>
    <submittedName>
        <fullName evidence="1">Uncharacterized protein</fullName>
    </submittedName>
</protein>
<gene>
    <name evidence="1" type="ORF">SD77_3007</name>
</gene>
<accession>A0ABR5API1</accession>
<dbReference type="Proteomes" id="UP000031982">
    <property type="component" value="Unassembled WGS sequence"/>
</dbReference>
<name>A0ABR5API1_BACBA</name>
<reference evidence="1 2" key="1">
    <citation type="submission" date="2015-01" db="EMBL/GenBank/DDBJ databases">
        <title>Genome Assembly of Bacillus badius MTCC 1458.</title>
        <authorList>
            <person name="Verma A."/>
            <person name="Khatri I."/>
            <person name="Mual P."/>
            <person name="Subramanian S."/>
            <person name="Krishnamurthi S."/>
        </authorList>
    </citation>
    <scope>NUCLEOTIDE SEQUENCE [LARGE SCALE GENOMIC DNA]</scope>
    <source>
        <strain evidence="1 2">MTCC 1458</strain>
    </source>
</reference>
<proteinExistence type="predicted"/>
<comment type="caution">
    <text evidence="1">The sequence shown here is derived from an EMBL/GenBank/DDBJ whole genome shotgun (WGS) entry which is preliminary data.</text>
</comment>